<name>A0A1R4AB48_BABMR</name>
<protein>
    <submittedName>
        <fullName evidence="2">Uncharacterized protein</fullName>
    </submittedName>
</protein>
<evidence type="ECO:0000313" key="3">
    <source>
        <dbReference type="Proteomes" id="UP000002899"/>
    </source>
</evidence>
<evidence type="ECO:0000313" key="2">
    <source>
        <dbReference type="EMBL" id="SJK86185.1"/>
    </source>
</evidence>
<keyword evidence="3" id="KW-1185">Reference proteome</keyword>
<dbReference type="Proteomes" id="UP000002899">
    <property type="component" value="Chromosome II"/>
</dbReference>
<evidence type="ECO:0000256" key="1">
    <source>
        <dbReference type="SAM" id="SignalP"/>
    </source>
</evidence>
<reference evidence="2 3" key="2">
    <citation type="journal article" date="2013" name="PLoS ONE">
        <title>Whole genome mapping and re-organization of the nuclear and mitochondrial genomes of Babesia microti isolates.</title>
        <authorList>
            <person name="Cornillot E."/>
            <person name="Dassouli A."/>
            <person name="Garg A."/>
            <person name="Pachikara N."/>
            <person name="Randazzo S."/>
            <person name="Depoix D."/>
            <person name="Carcy B."/>
            <person name="Delbecq S."/>
            <person name="Frutos R."/>
            <person name="Silva J.C."/>
            <person name="Sutton R."/>
            <person name="Krause P.J."/>
            <person name="Mamoun C.B."/>
        </authorList>
    </citation>
    <scope>NUCLEOTIDE SEQUENCE [LARGE SCALE GENOMIC DNA]</scope>
    <source>
        <strain evidence="2 3">RI</strain>
    </source>
</reference>
<dbReference type="VEuPathDB" id="PiroplasmaDB:BMR1_02g04237"/>
<sequence>MLPYNLVKILSLFLGVINARSMYLEGAANLTDEIEPECSKKSVKKYAPNANDDHSEKSRKTIDEIVEMWKDDNSFRFEVNDDFEIIKKWINDEFSYLDNHRDL</sequence>
<proteinExistence type="predicted"/>
<dbReference type="GeneID" id="33043671"/>
<reference evidence="2 3" key="1">
    <citation type="journal article" date="2012" name="Nucleic Acids Res.">
        <title>Sequencing of the smallest Apicomplexan genome from the human pathogen Babesia microti.</title>
        <authorList>
            <person name="Cornillot E."/>
            <person name="Hadj-Kaddour K."/>
            <person name="Dassouli A."/>
            <person name="Noel B."/>
            <person name="Ranwez V."/>
            <person name="Vacherie B."/>
            <person name="Augagneur Y."/>
            <person name="Bres V."/>
            <person name="Duclos A."/>
            <person name="Randazzo S."/>
            <person name="Carcy B."/>
            <person name="Debierre-Grockiego F."/>
            <person name="Delbecq S."/>
            <person name="Moubri-Menage K."/>
            <person name="Shams-Eldin H."/>
            <person name="Usmani-Brown S."/>
            <person name="Bringaud F."/>
            <person name="Wincker P."/>
            <person name="Vivares C.P."/>
            <person name="Schwarz R.T."/>
            <person name="Schetters T.P."/>
            <person name="Krause P.J."/>
            <person name="Gorenflot A."/>
            <person name="Berry V."/>
            <person name="Barbe V."/>
            <person name="Ben Mamoun C."/>
        </authorList>
    </citation>
    <scope>NUCLEOTIDE SEQUENCE [LARGE SCALE GENOMIC DNA]</scope>
    <source>
        <strain evidence="2 3">RI</strain>
    </source>
</reference>
<keyword evidence="1" id="KW-0732">Signal</keyword>
<dbReference type="AlphaFoldDB" id="A0A1R4AB48"/>
<accession>A0A1R4AB48</accession>
<reference evidence="2 3" key="3">
    <citation type="journal article" date="2016" name="Sci. Rep.">
        <title>Genome-wide diversity and gene expression profiling of Babesia microti isolates identify polymorphic genes that mediate host-pathogen interactions.</title>
        <authorList>
            <person name="Silva J.C."/>
            <person name="Cornillot E."/>
            <person name="McCracken C."/>
            <person name="Usmani-Brown S."/>
            <person name="Dwivedi A."/>
            <person name="Ifeonu O.O."/>
            <person name="Crabtree J."/>
            <person name="Gotia H.T."/>
            <person name="Virji A.Z."/>
            <person name="Reynes C."/>
            <person name="Colinge J."/>
            <person name="Kumar V."/>
            <person name="Lawres L."/>
            <person name="Pazzi J.E."/>
            <person name="Pablo J.V."/>
            <person name="Hung C."/>
            <person name="Brancato J."/>
            <person name="Kumari P."/>
            <person name="Orvis J."/>
            <person name="Tretina K."/>
            <person name="Chibucos M."/>
            <person name="Ott S."/>
            <person name="Sadzewicz L."/>
            <person name="Sengamalay N."/>
            <person name="Shetty A.C."/>
            <person name="Su Q."/>
            <person name="Tallon L."/>
            <person name="Fraser C.M."/>
            <person name="Frutos R."/>
            <person name="Molina D.M."/>
            <person name="Krause P.J."/>
            <person name="Ben Mamoun C."/>
        </authorList>
    </citation>
    <scope>NUCLEOTIDE SEQUENCE [LARGE SCALE GENOMIC DNA]</scope>
    <source>
        <strain evidence="2 3">RI</strain>
    </source>
</reference>
<dbReference type="KEGG" id="bmic:BMR1_02g04237"/>
<feature type="chain" id="PRO_5010305505" evidence="1">
    <location>
        <begin position="20"/>
        <end position="103"/>
    </location>
</feature>
<organism evidence="2 3">
    <name type="scientific">Babesia microti (strain RI)</name>
    <dbReference type="NCBI Taxonomy" id="1133968"/>
    <lineage>
        <taxon>Eukaryota</taxon>
        <taxon>Sar</taxon>
        <taxon>Alveolata</taxon>
        <taxon>Apicomplexa</taxon>
        <taxon>Aconoidasida</taxon>
        <taxon>Piroplasmida</taxon>
        <taxon>Babesiidae</taxon>
        <taxon>Babesia</taxon>
    </lineage>
</organism>
<dbReference type="RefSeq" id="XP_021338376.1">
    <property type="nucleotide sequence ID" value="XM_021481774.1"/>
</dbReference>
<feature type="signal peptide" evidence="1">
    <location>
        <begin position="1"/>
        <end position="19"/>
    </location>
</feature>
<dbReference type="EMBL" id="FO082872">
    <property type="protein sequence ID" value="SJK86185.1"/>
    <property type="molecule type" value="Genomic_DNA"/>
</dbReference>